<feature type="transmembrane region" description="Helical" evidence="1">
    <location>
        <begin position="40"/>
        <end position="61"/>
    </location>
</feature>
<dbReference type="Gene3D" id="3.30.479.30">
    <property type="entry name" value="Band 7 domain"/>
    <property type="match status" value="1"/>
</dbReference>
<gene>
    <name evidence="3" type="ORF">E6K74_10750</name>
</gene>
<feature type="transmembrane region" description="Helical" evidence="1">
    <location>
        <begin position="12"/>
        <end position="34"/>
    </location>
</feature>
<evidence type="ECO:0000313" key="4">
    <source>
        <dbReference type="Proteomes" id="UP000319829"/>
    </source>
</evidence>
<keyword evidence="1" id="KW-0812">Transmembrane</keyword>
<dbReference type="CDD" id="cd03402">
    <property type="entry name" value="SPFH_like_u2"/>
    <property type="match status" value="1"/>
</dbReference>
<sequence length="290" mass="31427">MILERVASPIRGPVGLTVSILLILAGIALIFRAAGSQNPLGSILLAVLALVLGSLAAAGLFTAQPNQAVVLILFGSYVGSVRSSGWWWTNPFITRRKLSLRARSLNGERIKVNDQHGNPVEIAAVVVWKVRDTAQAAFDVDDYERFVTVQSETAVRHLASSYPYDDYEADGISLRGSTDKVSEFLKAELHERLKPAGVEVMETRLSHLAYSPEIAQAMLQRQQAGAIIAARTRIVEGAVGMVEMALDRLGKNKIVELDEERKAAMVSNLLVVLCGEHAATPVLNAGTLYK</sequence>
<dbReference type="SUPFAM" id="SSF117892">
    <property type="entry name" value="Band 7/SPFH domain"/>
    <property type="match status" value="1"/>
</dbReference>
<evidence type="ECO:0000313" key="3">
    <source>
        <dbReference type="EMBL" id="TMQ53051.1"/>
    </source>
</evidence>
<feature type="domain" description="Band 7" evidence="2">
    <location>
        <begin position="58"/>
        <end position="222"/>
    </location>
</feature>
<dbReference type="AlphaFoldDB" id="A0A538SNU8"/>
<dbReference type="Proteomes" id="UP000319829">
    <property type="component" value="Unassembled WGS sequence"/>
</dbReference>
<dbReference type="InterPro" id="IPR036013">
    <property type="entry name" value="Band_7/SPFH_dom_sf"/>
</dbReference>
<reference evidence="3 4" key="1">
    <citation type="journal article" date="2019" name="Nat. Microbiol.">
        <title>Mediterranean grassland soil C-N compound turnover is dependent on rainfall and depth, and is mediated by genomically divergent microorganisms.</title>
        <authorList>
            <person name="Diamond S."/>
            <person name="Andeer P.F."/>
            <person name="Li Z."/>
            <person name="Crits-Christoph A."/>
            <person name="Burstein D."/>
            <person name="Anantharaman K."/>
            <person name="Lane K.R."/>
            <person name="Thomas B.C."/>
            <person name="Pan C."/>
            <person name="Northen T.R."/>
            <person name="Banfield J.F."/>
        </authorList>
    </citation>
    <scope>NUCLEOTIDE SEQUENCE [LARGE SCALE GENOMIC DNA]</scope>
    <source>
        <strain evidence="3">WS_4</strain>
    </source>
</reference>
<evidence type="ECO:0000259" key="2">
    <source>
        <dbReference type="SMART" id="SM00244"/>
    </source>
</evidence>
<keyword evidence="1" id="KW-0472">Membrane</keyword>
<protein>
    <submittedName>
        <fullName evidence="3">SPFH domain-containing protein</fullName>
    </submittedName>
</protein>
<accession>A0A538SNU8</accession>
<dbReference type="SMART" id="SM00244">
    <property type="entry name" value="PHB"/>
    <property type="match status" value="1"/>
</dbReference>
<proteinExistence type="predicted"/>
<name>A0A538SNU8_UNCEI</name>
<organism evidence="3 4">
    <name type="scientific">Eiseniibacteriota bacterium</name>
    <dbReference type="NCBI Taxonomy" id="2212470"/>
    <lineage>
        <taxon>Bacteria</taxon>
        <taxon>Candidatus Eiseniibacteriota</taxon>
    </lineage>
</organism>
<dbReference type="Pfam" id="PF01145">
    <property type="entry name" value="Band_7"/>
    <property type="match status" value="1"/>
</dbReference>
<feature type="transmembrane region" description="Helical" evidence="1">
    <location>
        <begin position="68"/>
        <end position="88"/>
    </location>
</feature>
<keyword evidence="1" id="KW-1133">Transmembrane helix</keyword>
<dbReference type="PANTHER" id="PTHR43446">
    <property type="entry name" value="MEMBRANE PROTEIN-RELATED"/>
    <property type="match status" value="1"/>
</dbReference>
<evidence type="ECO:0000256" key="1">
    <source>
        <dbReference type="SAM" id="Phobius"/>
    </source>
</evidence>
<dbReference type="PANTHER" id="PTHR43446:SF1">
    <property type="entry name" value="BAND 7 DOMAIN-CONTAINING PROTEIN"/>
    <property type="match status" value="1"/>
</dbReference>
<dbReference type="EMBL" id="VBOU01000091">
    <property type="protein sequence ID" value="TMQ53051.1"/>
    <property type="molecule type" value="Genomic_DNA"/>
</dbReference>
<comment type="caution">
    <text evidence="3">The sequence shown here is derived from an EMBL/GenBank/DDBJ whole genome shotgun (WGS) entry which is preliminary data.</text>
</comment>
<dbReference type="InterPro" id="IPR001107">
    <property type="entry name" value="Band_7"/>
</dbReference>